<comment type="subcellular location">
    <subcellularLocation>
        <location evidence="1">Secreted</location>
    </subcellularLocation>
</comment>
<accession>A0A7R8YNU7</accession>
<dbReference type="GO" id="GO:0017171">
    <property type="term" value="F:serine hydrolase activity"/>
    <property type="evidence" value="ECO:0007669"/>
    <property type="project" value="TreeGrafter"/>
</dbReference>
<dbReference type="InterPro" id="IPR013818">
    <property type="entry name" value="Lipase"/>
</dbReference>
<keyword evidence="7" id="KW-1185">Reference proteome</keyword>
<dbReference type="OrthoDB" id="199913at2759"/>
<dbReference type="PRINTS" id="PR00821">
    <property type="entry name" value="TAGLIPASE"/>
</dbReference>
<dbReference type="InterPro" id="IPR033906">
    <property type="entry name" value="Lipase_N"/>
</dbReference>
<proteinExistence type="inferred from homology"/>
<dbReference type="CDD" id="cd00707">
    <property type="entry name" value="Pancreat_lipase_like"/>
    <property type="match status" value="1"/>
</dbReference>
<sequence>MQCDTAMTPIHSCDVTPSEYFATGDGDFNVYFYLFTKANPTDPETLVDGDINSVRNSNFDSNNPTRIICHGWTDNNESQLYIVLRDKYLSRGNFNIITIDWGEAADDPDYIIAATKAKYAGRKVASMVKFLERNASLDPNNTYLIGASLGAQVAGFAGKDIQPRRIHTIFALDAAASLFAYRNPRYRLARGDAHYVESIHTSGLLLGIEHPVGDASFYPHYGRMQPGCNDSTTFCDHSRAVYYFAESLELPNKFYAIQCSTYDQIIEKKCKWTGRVAYMGGDPSNYGRNIRGVYFLPVNEKYPYAVGKFSPAN</sequence>
<dbReference type="FunFam" id="3.40.50.1820:FF:000076">
    <property type="entry name" value="phospholipase A1"/>
    <property type="match status" value="1"/>
</dbReference>
<dbReference type="InParanoid" id="A0A7R8YNU7"/>
<dbReference type="Gene3D" id="3.40.50.1820">
    <property type="entry name" value="alpha/beta hydrolase"/>
    <property type="match status" value="1"/>
</dbReference>
<evidence type="ECO:0000256" key="1">
    <source>
        <dbReference type="ARBA" id="ARBA00004613"/>
    </source>
</evidence>
<dbReference type="InterPro" id="IPR029058">
    <property type="entry name" value="AB_hydrolase_fold"/>
</dbReference>
<evidence type="ECO:0000256" key="2">
    <source>
        <dbReference type="ARBA" id="ARBA00010701"/>
    </source>
</evidence>
<keyword evidence="3" id="KW-0964">Secreted</keyword>
<organism evidence="6 7">
    <name type="scientific">Hermetia illucens</name>
    <name type="common">Black soldier fly</name>
    <dbReference type="NCBI Taxonomy" id="343691"/>
    <lineage>
        <taxon>Eukaryota</taxon>
        <taxon>Metazoa</taxon>
        <taxon>Ecdysozoa</taxon>
        <taxon>Arthropoda</taxon>
        <taxon>Hexapoda</taxon>
        <taxon>Insecta</taxon>
        <taxon>Pterygota</taxon>
        <taxon>Neoptera</taxon>
        <taxon>Endopterygota</taxon>
        <taxon>Diptera</taxon>
        <taxon>Brachycera</taxon>
        <taxon>Stratiomyomorpha</taxon>
        <taxon>Stratiomyidae</taxon>
        <taxon>Hermetiinae</taxon>
        <taxon>Hermetia</taxon>
    </lineage>
</organism>
<dbReference type="InterPro" id="IPR000734">
    <property type="entry name" value="TAG_lipase"/>
</dbReference>
<dbReference type="PANTHER" id="PTHR11610:SF173">
    <property type="entry name" value="LIPASE DOMAIN-CONTAINING PROTEIN-RELATED"/>
    <property type="match status" value="1"/>
</dbReference>
<evidence type="ECO:0000313" key="6">
    <source>
        <dbReference type="EMBL" id="CAD7079953.1"/>
    </source>
</evidence>
<reference evidence="6 7" key="1">
    <citation type="submission" date="2020-11" db="EMBL/GenBank/DDBJ databases">
        <authorList>
            <person name="Wallbank WR R."/>
            <person name="Pardo Diaz C."/>
            <person name="Kozak K."/>
            <person name="Martin S."/>
            <person name="Jiggins C."/>
            <person name="Moest M."/>
            <person name="Warren A I."/>
            <person name="Generalovic N T."/>
            <person name="Byers J.R.P. K."/>
            <person name="Montejo-Kovacevich G."/>
            <person name="Yen C E."/>
        </authorList>
    </citation>
    <scope>NUCLEOTIDE SEQUENCE [LARGE SCALE GENOMIC DNA]</scope>
</reference>
<dbReference type="GO" id="GO:0016042">
    <property type="term" value="P:lipid catabolic process"/>
    <property type="evidence" value="ECO:0007669"/>
    <property type="project" value="TreeGrafter"/>
</dbReference>
<dbReference type="Pfam" id="PF00151">
    <property type="entry name" value="Lipase"/>
    <property type="match status" value="1"/>
</dbReference>
<evidence type="ECO:0000313" key="7">
    <source>
        <dbReference type="Proteomes" id="UP000594454"/>
    </source>
</evidence>
<protein>
    <recommendedName>
        <fullName evidence="5">Lipase domain-containing protein</fullName>
    </recommendedName>
</protein>
<name>A0A7R8YNU7_HERIL</name>
<evidence type="ECO:0000256" key="4">
    <source>
        <dbReference type="RuleBase" id="RU004262"/>
    </source>
</evidence>
<dbReference type="GO" id="GO:0016298">
    <property type="term" value="F:lipase activity"/>
    <property type="evidence" value="ECO:0007669"/>
    <property type="project" value="InterPro"/>
</dbReference>
<dbReference type="Proteomes" id="UP000594454">
    <property type="component" value="Chromosome 1"/>
</dbReference>
<comment type="similarity">
    <text evidence="2 4">Belongs to the AB hydrolase superfamily. Lipase family.</text>
</comment>
<dbReference type="GO" id="GO:0005615">
    <property type="term" value="C:extracellular space"/>
    <property type="evidence" value="ECO:0007669"/>
    <property type="project" value="TreeGrafter"/>
</dbReference>
<gene>
    <name evidence="6" type="ORF">HERILL_LOCUS3136</name>
</gene>
<dbReference type="PANTHER" id="PTHR11610">
    <property type="entry name" value="LIPASE"/>
    <property type="match status" value="1"/>
</dbReference>
<evidence type="ECO:0000256" key="3">
    <source>
        <dbReference type="ARBA" id="ARBA00022525"/>
    </source>
</evidence>
<dbReference type="SUPFAM" id="SSF53474">
    <property type="entry name" value="alpha/beta-Hydrolases"/>
    <property type="match status" value="1"/>
</dbReference>
<dbReference type="EMBL" id="LR899009">
    <property type="protein sequence ID" value="CAD7079953.1"/>
    <property type="molecule type" value="Genomic_DNA"/>
</dbReference>
<dbReference type="AlphaFoldDB" id="A0A7R8YNU7"/>
<feature type="domain" description="Lipase" evidence="5">
    <location>
        <begin position="27"/>
        <end position="304"/>
    </location>
</feature>
<evidence type="ECO:0000259" key="5">
    <source>
        <dbReference type="Pfam" id="PF00151"/>
    </source>
</evidence>